<dbReference type="GO" id="GO:0005886">
    <property type="term" value="C:plasma membrane"/>
    <property type="evidence" value="ECO:0007669"/>
    <property type="project" value="TreeGrafter"/>
</dbReference>
<feature type="transmembrane region" description="Helical" evidence="5">
    <location>
        <begin position="65"/>
        <end position="89"/>
    </location>
</feature>
<dbReference type="InterPro" id="IPR044839">
    <property type="entry name" value="NDR1-like"/>
</dbReference>
<keyword evidence="2 5" id="KW-0812">Transmembrane</keyword>
<evidence type="ECO:0000256" key="5">
    <source>
        <dbReference type="SAM" id="Phobius"/>
    </source>
</evidence>
<proteinExistence type="predicted"/>
<evidence type="ECO:0000256" key="2">
    <source>
        <dbReference type="ARBA" id="ARBA00022692"/>
    </source>
</evidence>
<dbReference type="EMBL" id="JAUJYN010000001">
    <property type="protein sequence ID" value="KAK1281306.1"/>
    <property type="molecule type" value="Genomic_DNA"/>
</dbReference>
<evidence type="ECO:0000313" key="7">
    <source>
        <dbReference type="EMBL" id="KAK1281306.1"/>
    </source>
</evidence>
<dbReference type="AlphaFoldDB" id="A0AAV9BXR7"/>
<keyword evidence="4 5" id="KW-0472">Membrane</keyword>
<gene>
    <name evidence="7" type="ORF">QJS04_geneDACA015158</name>
</gene>
<dbReference type="Proteomes" id="UP001179952">
    <property type="component" value="Unassembled WGS sequence"/>
</dbReference>
<keyword evidence="3 5" id="KW-1133">Transmembrane helix</keyword>
<dbReference type="PANTHER" id="PTHR31234:SF2">
    <property type="entry name" value="OS05G0199100 PROTEIN"/>
    <property type="match status" value="1"/>
</dbReference>
<evidence type="ECO:0000259" key="6">
    <source>
        <dbReference type="Pfam" id="PF03168"/>
    </source>
</evidence>
<reference evidence="7" key="1">
    <citation type="journal article" date="2023" name="Nat. Commun.">
        <title>Diploid and tetraploid genomes of Acorus and the evolution of monocots.</title>
        <authorList>
            <person name="Ma L."/>
            <person name="Liu K.W."/>
            <person name="Li Z."/>
            <person name="Hsiao Y.Y."/>
            <person name="Qi Y."/>
            <person name="Fu T."/>
            <person name="Tang G.D."/>
            <person name="Zhang D."/>
            <person name="Sun W.H."/>
            <person name="Liu D.K."/>
            <person name="Li Y."/>
            <person name="Chen G.Z."/>
            <person name="Liu X.D."/>
            <person name="Liao X.Y."/>
            <person name="Jiang Y.T."/>
            <person name="Yu X."/>
            <person name="Hao Y."/>
            <person name="Huang J."/>
            <person name="Zhao X.W."/>
            <person name="Ke S."/>
            <person name="Chen Y.Y."/>
            <person name="Wu W.L."/>
            <person name="Hsu J.L."/>
            <person name="Lin Y.F."/>
            <person name="Huang M.D."/>
            <person name="Li C.Y."/>
            <person name="Huang L."/>
            <person name="Wang Z.W."/>
            <person name="Zhao X."/>
            <person name="Zhong W.Y."/>
            <person name="Peng D.H."/>
            <person name="Ahmad S."/>
            <person name="Lan S."/>
            <person name="Zhang J.S."/>
            <person name="Tsai W.C."/>
            <person name="Van de Peer Y."/>
            <person name="Liu Z.J."/>
        </authorList>
    </citation>
    <scope>NUCLEOTIDE SEQUENCE</scope>
    <source>
        <strain evidence="7">SCP</strain>
    </source>
</reference>
<dbReference type="Pfam" id="PF03168">
    <property type="entry name" value="LEA_2"/>
    <property type="match status" value="1"/>
</dbReference>
<comment type="subcellular location">
    <subcellularLocation>
        <location evidence="1">Membrane</location>
        <topology evidence="1">Single-pass membrane protein</topology>
    </subcellularLocation>
</comment>
<dbReference type="PANTHER" id="PTHR31234">
    <property type="entry name" value="LATE EMBRYOGENESIS ABUNDANT (LEA) HYDROXYPROLINE-RICH GLYCOPROTEIN FAMILY"/>
    <property type="match status" value="1"/>
</dbReference>
<dbReference type="GO" id="GO:0098542">
    <property type="term" value="P:defense response to other organism"/>
    <property type="evidence" value="ECO:0007669"/>
    <property type="project" value="InterPro"/>
</dbReference>
<feature type="domain" description="Late embryogenesis abundant protein LEA-2 subgroup" evidence="6">
    <location>
        <begin position="124"/>
        <end position="228"/>
    </location>
</feature>
<reference evidence="7" key="2">
    <citation type="submission" date="2023-06" db="EMBL/GenBank/DDBJ databases">
        <authorList>
            <person name="Ma L."/>
            <person name="Liu K.-W."/>
            <person name="Li Z."/>
            <person name="Hsiao Y.-Y."/>
            <person name="Qi Y."/>
            <person name="Fu T."/>
            <person name="Tang G."/>
            <person name="Zhang D."/>
            <person name="Sun W.-H."/>
            <person name="Liu D.-K."/>
            <person name="Li Y."/>
            <person name="Chen G.-Z."/>
            <person name="Liu X.-D."/>
            <person name="Liao X.-Y."/>
            <person name="Jiang Y.-T."/>
            <person name="Yu X."/>
            <person name="Hao Y."/>
            <person name="Huang J."/>
            <person name="Zhao X.-W."/>
            <person name="Ke S."/>
            <person name="Chen Y.-Y."/>
            <person name="Wu W.-L."/>
            <person name="Hsu J.-L."/>
            <person name="Lin Y.-F."/>
            <person name="Huang M.-D."/>
            <person name="Li C.-Y."/>
            <person name="Huang L."/>
            <person name="Wang Z.-W."/>
            <person name="Zhao X."/>
            <person name="Zhong W.-Y."/>
            <person name="Peng D.-H."/>
            <person name="Ahmad S."/>
            <person name="Lan S."/>
            <person name="Zhang J.-S."/>
            <person name="Tsai W.-C."/>
            <person name="Van De Peer Y."/>
            <person name="Liu Z.-J."/>
        </authorList>
    </citation>
    <scope>NUCLEOTIDE SEQUENCE</scope>
    <source>
        <strain evidence="7">SCP</strain>
        <tissue evidence="7">Leaves</tissue>
    </source>
</reference>
<evidence type="ECO:0000256" key="1">
    <source>
        <dbReference type="ARBA" id="ARBA00004167"/>
    </source>
</evidence>
<comment type="caution">
    <text evidence="7">The sequence shown here is derived from an EMBL/GenBank/DDBJ whole genome shotgun (WGS) entry which is preliminary data.</text>
</comment>
<dbReference type="InterPro" id="IPR004864">
    <property type="entry name" value="LEA_2"/>
</dbReference>
<sequence>MGDGDHPNKAPPAASAMNLPPGTYIIRVPNDQIICHPPPPNPNIQKRRTFAAASHPRHARRCCTCLRCFSFLLFLLLSPLIAVGVVYFVCDPNLPKFTVDRLSVDGFAFNSTSPLTVNPEFHVTVRAENPNNIIGFSYSAKRSFVTVSLESNTLCRGSLPSFYHGPRNVTVFKTALSGYEIRLSEPFWKSLMGLQGRKSVPITVDFGVPVRAGLGGMKSWTFEMKARCGLTVDKLGVDSRITSKICRVHLVNFFFFPPS</sequence>
<evidence type="ECO:0000256" key="4">
    <source>
        <dbReference type="ARBA" id="ARBA00023136"/>
    </source>
</evidence>
<keyword evidence="8" id="KW-1185">Reference proteome</keyword>
<accession>A0AAV9BXR7</accession>
<evidence type="ECO:0000256" key="3">
    <source>
        <dbReference type="ARBA" id="ARBA00022989"/>
    </source>
</evidence>
<protein>
    <recommendedName>
        <fullName evidence="6">Late embryogenesis abundant protein LEA-2 subgroup domain-containing protein</fullName>
    </recommendedName>
</protein>
<evidence type="ECO:0000313" key="8">
    <source>
        <dbReference type="Proteomes" id="UP001179952"/>
    </source>
</evidence>
<organism evidence="7 8">
    <name type="scientific">Acorus gramineus</name>
    <name type="common">Dwarf sweet flag</name>
    <dbReference type="NCBI Taxonomy" id="55184"/>
    <lineage>
        <taxon>Eukaryota</taxon>
        <taxon>Viridiplantae</taxon>
        <taxon>Streptophyta</taxon>
        <taxon>Embryophyta</taxon>
        <taxon>Tracheophyta</taxon>
        <taxon>Spermatophyta</taxon>
        <taxon>Magnoliopsida</taxon>
        <taxon>Liliopsida</taxon>
        <taxon>Acoraceae</taxon>
        <taxon>Acorus</taxon>
    </lineage>
</organism>
<name>A0AAV9BXR7_ACOGR</name>